<gene>
    <name evidence="1" type="ordered locus">AM1_5846</name>
</gene>
<proteinExistence type="predicted"/>
<reference evidence="1 2" key="1">
    <citation type="journal article" date="2008" name="Proc. Natl. Acad. Sci. U.S.A.">
        <title>Niche adaptation and genome expansion in the chlorophyll d-producing cyanobacterium Acaryochloris marina.</title>
        <authorList>
            <person name="Swingley W.D."/>
            <person name="Chen M."/>
            <person name="Cheung P.C."/>
            <person name="Conrad A.L."/>
            <person name="Dejesa L.C."/>
            <person name="Hao J."/>
            <person name="Honchak B.M."/>
            <person name="Karbach L.E."/>
            <person name="Kurdoglu A."/>
            <person name="Lahiri S."/>
            <person name="Mastrian S.D."/>
            <person name="Miyashita H."/>
            <person name="Page L."/>
            <person name="Ramakrishna P."/>
            <person name="Satoh S."/>
            <person name="Sattley W.M."/>
            <person name="Shimada Y."/>
            <person name="Taylor H.L."/>
            <person name="Tomo T."/>
            <person name="Tsuchiya T."/>
            <person name="Wang Z.T."/>
            <person name="Raymond J."/>
            <person name="Mimuro M."/>
            <person name="Blankenship R.E."/>
            <person name="Touchman J.W."/>
        </authorList>
    </citation>
    <scope>NUCLEOTIDE SEQUENCE [LARGE SCALE GENOMIC DNA]</scope>
    <source>
        <strain evidence="2">MBIC 11017</strain>
    </source>
</reference>
<dbReference type="HOGENOM" id="CLU_3194734_0_0_3"/>
<keyword evidence="2" id="KW-1185">Reference proteome</keyword>
<dbReference type="KEGG" id="amr:AM1_5846"/>
<name>B0C0J5_ACAM1</name>
<dbReference type="AlphaFoldDB" id="B0C0J5"/>
<sequence>MEQTSEEQGYVVLILERQISPMPTSRVLILVAQSFLKSMLQSWKH</sequence>
<dbReference type="Proteomes" id="UP000000268">
    <property type="component" value="Chromosome"/>
</dbReference>
<evidence type="ECO:0000313" key="2">
    <source>
        <dbReference type="Proteomes" id="UP000000268"/>
    </source>
</evidence>
<dbReference type="EMBL" id="CP000828">
    <property type="protein sequence ID" value="ABW30788.1"/>
    <property type="molecule type" value="Genomic_DNA"/>
</dbReference>
<evidence type="ECO:0000313" key="1">
    <source>
        <dbReference type="EMBL" id="ABW30788.1"/>
    </source>
</evidence>
<protein>
    <submittedName>
        <fullName evidence="1">Uncharacterized protein</fullName>
    </submittedName>
</protein>
<organism evidence="1 2">
    <name type="scientific">Acaryochloris marina (strain MBIC 11017)</name>
    <dbReference type="NCBI Taxonomy" id="329726"/>
    <lineage>
        <taxon>Bacteria</taxon>
        <taxon>Bacillati</taxon>
        <taxon>Cyanobacteriota</taxon>
        <taxon>Cyanophyceae</taxon>
        <taxon>Acaryochloridales</taxon>
        <taxon>Acaryochloridaceae</taxon>
        <taxon>Acaryochloris</taxon>
    </lineage>
</organism>
<accession>B0C0J5</accession>